<evidence type="ECO:0000313" key="2">
    <source>
        <dbReference type="EMBL" id="NGP77980.1"/>
    </source>
</evidence>
<dbReference type="CDD" id="cd15482">
    <property type="entry name" value="Sialidase_non-viral"/>
    <property type="match status" value="2"/>
</dbReference>
<dbReference type="GO" id="GO:0010411">
    <property type="term" value="P:xyloglucan metabolic process"/>
    <property type="evidence" value="ECO:0007669"/>
    <property type="project" value="TreeGrafter"/>
</dbReference>
<gene>
    <name evidence="2" type="ORF">G3570_15125</name>
</gene>
<dbReference type="AlphaFoldDB" id="A0A6M1SY04"/>
<feature type="chain" id="PRO_5026679166" evidence="1">
    <location>
        <begin position="23"/>
        <end position="1098"/>
    </location>
</feature>
<dbReference type="InterPro" id="IPR052025">
    <property type="entry name" value="Xyloglucanase_GH74"/>
</dbReference>
<dbReference type="GO" id="GO:0016787">
    <property type="term" value="F:hydrolase activity"/>
    <property type="evidence" value="ECO:0007669"/>
    <property type="project" value="UniProtKB-KW"/>
</dbReference>
<protein>
    <submittedName>
        <fullName evidence="2">Glycosyl hydrolase</fullName>
    </submittedName>
</protein>
<dbReference type="PANTHER" id="PTHR43739:SF5">
    <property type="entry name" value="EXO-ALPHA-SIALIDASE"/>
    <property type="match status" value="1"/>
</dbReference>
<dbReference type="SUPFAM" id="SSF50939">
    <property type="entry name" value="Sialidases"/>
    <property type="match status" value="2"/>
</dbReference>
<accession>A0A6M1SY04</accession>
<keyword evidence="1" id="KW-0732">Signal</keyword>
<name>A0A6M1SY04_9BACT</name>
<dbReference type="Gene3D" id="2.130.10.10">
    <property type="entry name" value="YVTN repeat-like/Quinoprotein amine dehydrogenase"/>
    <property type="match status" value="4"/>
</dbReference>
<dbReference type="InterPro" id="IPR015943">
    <property type="entry name" value="WD40/YVTN_repeat-like_dom_sf"/>
</dbReference>
<evidence type="ECO:0000256" key="1">
    <source>
        <dbReference type="SAM" id="SignalP"/>
    </source>
</evidence>
<feature type="signal peptide" evidence="1">
    <location>
        <begin position="1"/>
        <end position="22"/>
    </location>
</feature>
<dbReference type="PANTHER" id="PTHR43739">
    <property type="entry name" value="XYLOGLUCANASE (EUROFUNG)"/>
    <property type="match status" value="1"/>
</dbReference>
<dbReference type="RefSeq" id="WP_165143671.1">
    <property type="nucleotide sequence ID" value="NZ_JAALLT010000004.1"/>
</dbReference>
<dbReference type="Proteomes" id="UP000473278">
    <property type="component" value="Unassembled WGS sequence"/>
</dbReference>
<comment type="caution">
    <text evidence="2">The sequence shown here is derived from an EMBL/GenBank/DDBJ whole genome shotgun (WGS) entry which is preliminary data.</text>
</comment>
<reference evidence="2 3" key="1">
    <citation type="submission" date="2020-02" db="EMBL/GenBank/DDBJ databases">
        <title>Balneolaceae bacterium YR4-1, complete genome.</title>
        <authorList>
            <person name="Li Y."/>
            <person name="Wu S."/>
        </authorList>
    </citation>
    <scope>NUCLEOTIDE SEQUENCE [LARGE SCALE GENOMIC DNA]</scope>
    <source>
        <strain evidence="2 3">YR4-1</strain>
    </source>
</reference>
<evidence type="ECO:0000313" key="3">
    <source>
        <dbReference type="Proteomes" id="UP000473278"/>
    </source>
</evidence>
<sequence length="1098" mass="122921">MKTFIHLGALCFLMALTSISLAQKSDDKPSDPRYETAWNSLAFRSIGPAFTSGRISDFAVNPNDHSEFYVATSSGGVWKTTNGGVILEPVFDSEGSYSIGFVAMDPNNRNVVWVGTGENNNQRSVAYGDGVYKSIDGGKSWSHMGLKNSEHIGMIEIDPRNSDVVYVAATGPLWSAGGDRGLYKTTDGGETWENILEISEHTGINEVHMDPRNPDVLYATAHQRRRHVFTYISGGPESAIYKSSDAGVTWKKIMKGMPSGDIGRIGLDISPANPDVVYAIVEAQDDKSGFYRSTDRGESWERRSDYSSSGNYYQEVVADPVDTDLVYVMNTFAGVSEDGGKSFENVGERNKHIDNHALWIDPTNPSHLLNGNDGGVYESYDRGKTWRFFTNLPVTQFYKLAVDNDEPFYNVYGGTQDNFTLGGPSRTNATTGINDDEWFVTVLGDGFEPHVDPTNPDIVYAQYQYGNLFRFDKKSGEMQDIKPQAPEGDYDYNWNWDSPFFVSVHDHKRLYFGSDRVLRSDDMGQSWRELSGDLTRQIDRNRLEVMGKVWPMDAIAKNASTTEYGNIVALAESPLDENLLFAGTDDGLIHISEDTGENWRKIEKFPGVPDMVYVNEIVASEHNRNMLYAAFNNHKNGDFKPYLLKSTNLGRSWQPIVNNLPERGSVYAIAEDFEEPSLLFVGTEFGAFVSVDGGNYWKELDKGLPTIAVRDIEIQKRENDLVLATFGRGFYVMDDYSALREFSREIQDAEAHLFSVRQAYQYIPYSRIAASETISWLGPKGFQGEDYFMGENPEFGAAFTWYLKEDIKTMKEQREAEEKERREAGETVYYPSYEQLKAEAEEEKPFLIFTVRDSNGEIVRELTSSPKSGINRIYWDLKFPKVDEISDSDADPSEELDSGIMVLPGSYSVELSKSVDGAITQLAGPVSFEVQSLGNVTLPAENPDEMLAYHKELMDLSKSANSARSAYNELNNRLSYYNAALKAVDAPADLAEKITGMEDDLEAIRKVMFGDRIADQLEMQQAPSLNSRINTAIASGMSSTSDPTETSRRVKAIAEKELKPVLQSLRDIINRQVPSIDRQLNELNAPWTPGRIIELDQG</sequence>
<keyword evidence="2" id="KW-0378">Hydrolase</keyword>
<keyword evidence="3" id="KW-1185">Reference proteome</keyword>
<dbReference type="EMBL" id="JAALLT010000004">
    <property type="protein sequence ID" value="NGP77980.1"/>
    <property type="molecule type" value="Genomic_DNA"/>
</dbReference>
<proteinExistence type="predicted"/>
<organism evidence="2 3">
    <name type="scientific">Halalkalibaculum roseum</name>
    <dbReference type="NCBI Taxonomy" id="2709311"/>
    <lineage>
        <taxon>Bacteria</taxon>
        <taxon>Pseudomonadati</taxon>
        <taxon>Balneolota</taxon>
        <taxon>Balneolia</taxon>
        <taxon>Balneolales</taxon>
        <taxon>Balneolaceae</taxon>
        <taxon>Halalkalibaculum</taxon>
    </lineage>
</organism>
<dbReference type="InterPro" id="IPR036278">
    <property type="entry name" value="Sialidase_sf"/>
</dbReference>